<feature type="non-terminal residue" evidence="2">
    <location>
        <position position="1"/>
    </location>
</feature>
<proteinExistence type="predicted"/>
<dbReference type="Proteomes" id="UP000002729">
    <property type="component" value="Unassembled WGS sequence"/>
</dbReference>
<feature type="compositionally biased region" description="Low complexity" evidence="1">
    <location>
        <begin position="150"/>
        <end position="186"/>
    </location>
</feature>
<protein>
    <submittedName>
        <fullName evidence="2">Uncharacterized protein</fullName>
    </submittedName>
</protein>
<evidence type="ECO:0000256" key="1">
    <source>
        <dbReference type="SAM" id="MobiDB-lite"/>
    </source>
</evidence>
<feature type="compositionally biased region" description="Acidic residues" evidence="1">
    <location>
        <begin position="119"/>
        <end position="128"/>
    </location>
</feature>
<accession>F0YRJ4</accession>
<sequence length="316" mass="32970">LKAKKPEGAPRHCLFIVLTRYDQLEPFVLGFSTSRFDGTGFFAYKGHKYIADAETYACDAAAALYEGATPADAKAALGALGPRRYIRIDDFASMLSRGENGALAAVKAAVALRNAVDVTADDEPEPGPEGDAGSQTEDADVEDEPPASPPASASPRRARAAAAVATVTPESARGTKAPRLSAASPDAPRPPSLAPPPLVNGGGAPVGGGVVPGPAAPALGQFALAPGPYSPFCPPSSMPPYAPLYQPPTTLQPAMDTEAVEAMVRRLIAEGRTRDLDRDRADAAVNGGLRAQRGGFERKRCRYGAGCYRRDCRFAH</sequence>
<dbReference type="KEGG" id="aaf:AURANDRAFT_69040"/>
<organism evidence="3">
    <name type="scientific">Aureococcus anophagefferens</name>
    <name type="common">Harmful bloom alga</name>
    <dbReference type="NCBI Taxonomy" id="44056"/>
    <lineage>
        <taxon>Eukaryota</taxon>
        <taxon>Sar</taxon>
        <taxon>Stramenopiles</taxon>
        <taxon>Ochrophyta</taxon>
        <taxon>Pelagophyceae</taxon>
        <taxon>Pelagomonadales</taxon>
        <taxon>Pelagomonadaceae</taxon>
        <taxon>Aureococcus</taxon>
    </lineage>
</organism>
<dbReference type="InParanoid" id="F0YRJ4"/>
<evidence type="ECO:0000313" key="3">
    <source>
        <dbReference type="Proteomes" id="UP000002729"/>
    </source>
</evidence>
<evidence type="ECO:0000313" key="2">
    <source>
        <dbReference type="EMBL" id="EGB02264.1"/>
    </source>
</evidence>
<name>F0YRJ4_AURAN</name>
<reference evidence="2 3" key="1">
    <citation type="journal article" date="2011" name="Proc. Natl. Acad. Sci. U.S.A.">
        <title>Niche of harmful alga Aureococcus anophagefferens revealed through ecogenomics.</title>
        <authorList>
            <person name="Gobler C.J."/>
            <person name="Berry D.L."/>
            <person name="Dyhrman S.T."/>
            <person name="Wilhelm S.W."/>
            <person name="Salamov A."/>
            <person name="Lobanov A.V."/>
            <person name="Zhang Y."/>
            <person name="Collier J.L."/>
            <person name="Wurch L.L."/>
            <person name="Kustka A.B."/>
            <person name="Dill B.D."/>
            <person name="Shah M."/>
            <person name="VerBerkmoes N.C."/>
            <person name="Kuo A."/>
            <person name="Terry A."/>
            <person name="Pangilinan J."/>
            <person name="Lindquist E.A."/>
            <person name="Lucas S."/>
            <person name="Paulsen I.T."/>
            <person name="Hattenrath-Lehmann T.K."/>
            <person name="Talmage S.C."/>
            <person name="Walker E.A."/>
            <person name="Koch F."/>
            <person name="Burson A.M."/>
            <person name="Marcoval M.A."/>
            <person name="Tang Y.Z."/>
            <person name="Lecleir G.R."/>
            <person name="Coyne K.J."/>
            <person name="Berg G.M."/>
            <person name="Bertrand E.M."/>
            <person name="Saito M.A."/>
            <person name="Gladyshev V.N."/>
            <person name="Grigoriev I.V."/>
        </authorList>
    </citation>
    <scope>NUCLEOTIDE SEQUENCE [LARGE SCALE GENOMIC DNA]</scope>
    <source>
        <strain evidence="3">CCMP 1984</strain>
    </source>
</reference>
<feature type="compositionally biased region" description="Pro residues" evidence="1">
    <location>
        <begin position="187"/>
        <end position="198"/>
    </location>
</feature>
<keyword evidence="3" id="KW-1185">Reference proteome</keyword>
<gene>
    <name evidence="2" type="ORF">AURANDRAFT_69040</name>
</gene>
<dbReference type="RefSeq" id="XP_009043036.1">
    <property type="nucleotide sequence ID" value="XM_009044788.1"/>
</dbReference>
<dbReference type="EMBL" id="GL833660">
    <property type="protein sequence ID" value="EGB02264.1"/>
    <property type="molecule type" value="Genomic_DNA"/>
</dbReference>
<feature type="region of interest" description="Disordered" evidence="1">
    <location>
        <begin position="118"/>
        <end position="201"/>
    </location>
</feature>
<dbReference type="AlphaFoldDB" id="F0YRJ4"/>
<dbReference type="GeneID" id="20227199"/>